<dbReference type="Pfam" id="PF13649">
    <property type="entry name" value="Methyltransf_25"/>
    <property type="match status" value="1"/>
</dbReference>
<dbReference type="SUPFAM" id="SSF53335">
    <property type="entry name" value="S-adenosyl-L-methionine-dependent methyltransferases"/>
    <property type="match status" value="1"/>
</dbReference>
<dbReference type="EMBL" id="CP058649">
    <property type="protein sequence ID" value="QUI20852.1"/>
    <property type="molecule type" value="Genomic_DNA"/>
</dbReference>
<dbReference type="CDD" id="cd02440">
    <property type="entry name" value="AdoMet_MTases"/>
    <property type="match status" value="1"/>
</dbReference>
<evidence type="ECO:0000259" key="2">
    <source>
        <dbReference type="PROSITE" id="PS51186"/>
    </source>
</evidence>
<evidence type="ECO:0000313" key="4">
    <source>
        <dbReference type="Proteomes" id="UP000683246"/>
    </source>
</evidence>
<dbReference type="Gene3D" id="3.40.630.30">
    <property type="match status" value="1"/>
</dbReference>
<accession>A0A8J8MFJ8</accession>
<evidence type="ECO:0000256" key="1">
    <source>
        <dbReference type="ARBA" id="ARBA00022679"/>
    </source>
</evidence>
<dbReference type="InterPro" id="IPR000182">
    <property type="entry name" value="GNAT_dom"/>
</dbReference>
<keyword evidence="1" id="KW-0808">Transferase</keyword>
<dbReference type="PANTHER" id="PTHR43861">
    <property type="entry name" value="TRANS-ACONITATE 2-METHYLTRANSFERASE-RELATED"/>
    <property type="match status" value="1"/>
</dbReference>
<gene>
    <name evidence="3" type="ORF">HZI73_00355</name>
</gene>
<proteinExistence type="predicted"/>
<dbReference type="Pfam" id="PF00583">
    <property type="entry name" value="Acetyltransf_1"/>
    <property type="match status" value="1"/>
</dbReference>
<dbReference type="PROSITE" id="PS51186">
    <property type="entry name" value="GNAT"/>
    <property type="match status" value="1"/>
</dbReference>
<dbReference type="InterPro" id="IPR016181">
    <property type="entry name" value="Acyl_CoA_acyltransferase"/>
</dbReference>
<dbReference type="CDD" id="cd04301">
    <property type="entry name" value="NAT_SF"/>
    <property type="match status" value="1"/>
</dbReference>
<dbReference type="AlphaFoldDB" id="A0A8J8MFJ8"/>
<reference evidence="3" key="1">
    <citation type="submission" date="2020-07" db="EMBL/GenBank/DDBJ databases">
        <title>Vallitalea pronyensis genome.</title>
        <authorList>
            <person name="Postec A."/>
        </authorList>
    </citation>
    <scope>NUCLEOTIDE SEQUENCE</scope>
    <source>
        <strain evidence="3">FatNI3</strain>
    </source>
</reference>
<dbReference type="KEGG" id="vpy:HZI73_00355"/>
<dbReference type="Proteomes" id="UP000683246">
    <property type="component" value="Chromosome"/>
</dbReference>
<dbReference type="SUPFAM" id="SSF55729">
    <property type="entry name" value="Acyl-CoA N-acyltransferases (Nat)"/>
    <property type="match status" value="1"/>
</dbReference>
<dbReference type="InterPro" id="IPR029063">
    <property type="entry name" value="SAM-dependent_MTases_sf"/>
</dbReference>
<dbReference type="Gene3D" id="3.40.50.150">
    <property type="entry name" value="Vaccinia Virus protein VP39"/>
    <property type="match status" value="1"/>
</dbReference>
<dbReference type="PANTHER" id="PTHR43861:SF3">
    <property type="entry name" value="PUTATIVE (AFU_ORTHOLOGUE AFUA_2G14390)-RELATED"/>
    <property type="match status" value="1"/>
</dbReference>
<protein>
    <submittedName>
        <fullName evidence="3">GNAT family N-acetyltransferase</fullName>
    </submittedName>
</protein>
<name>A0A8J8MFJ8_9FIRM</name>
<evidence type="ECO:0000313" key="3">
    <source>
        <dbReference type="EMBL" id="QUI20852.1"/>
    </source>
</evidence>
<dbReference type="GO" id="GO:0016747">
    <property type="term" value="F:acyltransferase activity, transferring groups other than amino-acyl groups"/>
    <property type="evidence" value="ECO:0007669"/>
    <property type="project" value="InterPro"/>
</dbReference>
<sequence>MEHITINPSNDYLIYNYMKRFEGQIPYMLPTTYEQFSACLWHETLEGCPIYQEQSIQAYVNEKGHMVGFIQYGLAGIHYDEQGEKHIEPELGNIRHLYFNPECHEAGVSLLEEAFNYFNDKGMTKVFAFDHIAGMSCYARHGKLHESMDHVKKLLIEYGLMVHHENVYYVWDMCQLEVSNDHQVKLMVEQGDERTKFSLVLRDKEDEVIGYGEATDLAIWGSPENNAYLRYITIDEKHRGKGYSKVFMNAIGSWYAEQGKQYLHCDTSLYNKVAQGLYEGIGMERQGVTYDFNGDLDKVEEMGEFFNNRAESYEQHMARTVAKFHEYYNMLASPMHKTDNVVTLLDLGCGTGLELKSIFNRCPAAKVTGIDLSHDMLEVLRQNYAEHLDQITLIMDSYSTYPYEEQTYDYVISSMTMHHFLEKEKGHIYKKIYQGLSNGGLYIEGDYVVDEEEERKLIERYHQLKVNRPALCHIDIPFTLEHQIALLNKVGFDQVDVVWSHNQNVIIKAHKR</sequence>
<keyword evidence="4" id="KW-1185">Reference proteome</keyword>
<organism evidence="3 4">
    <name type="scientific">Vallitalea pronyensis</name>
    <dbReference type="NCBI Taxonomy" id="1348613"/>
    <lineage>
        <taxon>Bacteria</taxon>
        <taxon>Bacillati</taxon>
        <taxon>Bacillota</taxon>
        <taxon>Clostridia</taxon>
        <taxon>Lachnospirales</taxon>
        <taxon>Vallitaleaceae</taxon>
        <taxon>Vallitalea</taxon>
    </lineage>
</organism>
<feature type="domain" description="N-acetyltransferase" evidence="2">
    <location>
        <begin position="156"/>
        <end position="307"/>
    </location>
</feature>
<dbReference type="RefSeq" id="WP_212696310.1">
    <property type="nucleotide sequence ID" value="NZ_CP058649.1"/>
</dbReference>
<dbReference type="InterPro" id="IPR041698">
    <property type="entry name" value="Methyltransf_25"/>
</dbReference>